<dbReference type="InterPro" id="IPR036901">
    <property type="entry name" value="Asp/Orn_carbamoylTrfase_sf"/>
</dbReference>
<name>A0A934KSP3_9BACT</name>
<feature type="domain" description="Aspartate/ornithine carbamoyltransferase Asp/Orn-binding" evidence="4">
    <location>
        <begin position="152"/>
        <end position="304"/>
    </location>
</feature>
<dbReference type="SUPFAM" id="SSF53671">
    <property type="entry name" value="Aspartate/ornithine carbamoyltransferase"/>
    <property type="match status" value="1"/>
</dbReference>
<proteinExistence type="inferred from homology"/>
<dbReference type="PRINTS" id="PR00102">
    <property type="entry name" value="OTCASE"/>
</dbReference>
<dbReference type="NCBIfam" id="NF001986">
    <property type="entry name" value="PRK00779.1"/>
    <property type="match status" value="1"/>
</dbReference>
<dbReference type="PRINTS" id="PR00100">
    <property type="entry name" value="AOTCASE"/>
</dbReference>
<dbReference type="InterPro" id="IPR006132">
    <property type="entry name" value="Asp/Orn_carbamoyltranf_P-bd"/>
</dbReference>
<dbReference type="Proteomes" id="UP000614410">
    <property type="component" value="Unassembled WGS sequence"/>
</dbReference>
<accession>A0A934KSP3</accession>
<evidence type="ECO:0000259" key="4">
    <source>
        <dbReference type="Pfam" id="PF00185"/>
    </source>
</evidence>
<dbReference type="InterPro" id="IPR006131">
    <property type="entry name" value="Asp_carbamoyltransf_Asp/Orn-bd"/>
</dbReference>
<evidence type="ECO:0000256" key="2">
    <source>
        <dbReference type="NCBIfam" id="TIGR00658"/>
    </source>
</evidence>
<dbReference type="GO" id="GO:0004585">
    <property type="term" value="F:ornithine carbamoyltransferase activity"/>
    <property type="evidence" value="ECO:0007669"/>
    <property type="project" value="UniProtKB-UniRule"/>
</dbReference>
<dbReference type="Pfam" id="PF00185">
    <property type="entry name" value="OTCace"/>
    <property type="match status" value="1"/>
</dbReference>
<evidence type="ECO:0000313" key="7">
    <source>
        <dbReference type="Proteomes" id="UP000614410"/>
    </source>
</evidence>
<dbReference type="PANTHER" id="PTHR45753">
    <property type="entry name" value="ORNITHINE CARBAMOYLTRANSFERASE, MITOCHONDRIAL"/>
    <property type="match status" value="1"/>
</dbReference>
<gene>
    <name evidence="6" type="primary">argF</name>
    <name evidence="6" type="ORF">JF887_13495</name>
</gene>
<dbReference type="Pfam" id="PF02729">
    <property type="entry name" value="OTCace_N"/>
    <property type="match status" value="1"/>
</dbReference>
<reference evidence="6 7" key="1">
    <citation type="submission" date="2020-10" db="EMBL/GenBank/DDBJ databases">
        <title>Ca. Dormibacterota MAGs.</title>
        <authorList>
            <person name="Montgomery K."/>
        </authorList>
    </citation>
    <scope>NUCLEOTIDE SEQUENCE [LARGE SCALE GENOMIC DNA]</scope>
    <source>
        <strain evidence="6">Mitchell_Peninsula_5</strain>
    </source>
</reference>
<dbReference type="PANTHER" id="PTHR45753:SF3">
    <property type="entry name" value="ORNITHINE TRANSCARBAMYLASE, MITOCHONDRIAL"/>
    <property type="match status" value="1"/>
</dbReference>
<dbReference type="AlphaFoldDB" id="A0A934KSP3"/>
<dbReference type="NCBIfam" id="TIGR00658">
    <property type="entry name" value="orni_carb_tr"/>
    <property type="match status" value="1"/>
</dbReference>
<evidence type="ECO:0000256" key="3">
    <source>
        <dbReference type="RuleBase" id="RU003634"/>
    </source>
</evidence>
<dbReference type="InterPro" id="IPR006130">
    <property type="entry name" value="Asp/Orn_carbamoylTrfase"/>
</dbReference>
<feature type="domain" description="Aspartate/ornithine carbamoyltransferase carbamoyl-P binding" evidence="5">
    <location>
        <begin position="8"/>
        <end position="145"/>
    </location>
</feature>
<sequence>MSRELSGRDLLSISDLGRDEIDEVLAVGLRAKSGGDLGAPLAERNLALIFQRPSNRTRVSFEVAINRLGGHPIALFGDEIRLGERESATDIARILDRYADGVIARLVSQRDLIAIAGAMRGPVISAMTDVEHPCQVLADLMTVREVTGRIAGARVVYIGDGNNVCTSWLYAAAICGVDLRVVCPPGYEPRESVLDGAARLRGNGTGFSVGHDPTAVLGDADIVYTDVWTSMGQEAEQQRRREDFGHLQVNERLLSLAPSSARVMHCLPAHRGEEITAAVLDGPSSVVFDQAENRLWAQMALLSLLFAGAPRPRTSTAAVLS</sequence>
<dbReference type="GO" id="GO:0019240">
    <property type="term" value="P:citrulline biosynthetic process"/>
    <property type="evidence" value="ECO:0007669"/>
    <property type="project" value="TreeGrafter"/>
</dbReference>
<evidence type="ECO:0000256" key="1">
    <source>
        <dbReference type="ARBA" id="ARBA00022679"/>
    </source>
</evidence>
<dbReference type="GO" id="GO:0042450">
    <property type="term" value="P:L-arginine biosynthetic process via ornithine"/>
    <property type="evidence" value="ECO:0007669"/>
    <property type="project" value="UniProtKB-UniRule"/>
</dbReference>
<evidence type="ECO:0000313" key="6">
    <source>
        <dbReference type="EMBL" id="MBJ7610427.1"/>
    </source>
</evidence>
<keyword evidence="1 3" id="KW-0808">Transferase</keyword>
<organism evidence="6 7">
    <name type="scientific">Candidatus Amunia macphersoniae</name>
    <dbReference type="NCBI Taxonomy" id="3127014"/>
    <lineage>
        <taxon>Bacteria</taxon>
        <taxon>Bacillati</taxon>
        <taxon>Candidatus Dormiibacterota</taxon>
        <taxon>Candidatus Dormibacteria</taxon>
        <taxon>Candidatus Aeolococcales</taxon>
        <taxon>Candidatus Aeolococcaceae</taxon>
        <taxon>Candidatus Amunia</taxon>
    </lineage>
</organism>
<dbReference type="EC" id="2.1.3.3" evidence="2"/>
<dbReference type="FunFam" id="3.40.50.1370:FF:000008">
    <property type="entry name" value="Ornithine carbamoyltransferase"/>
    <property type="match status" value="1"/>
</dbReference>
<comment type="similarity">
    <text evidence="3">Belongs to the aspartate/ornithine carbamoyltransferase superfamily.</text>
</comment>
<dbReference type="EMBL" id="JAEKNN010000062">
    <property type="protein sequence ID" value="MBJ7610427.1"/>
    <property type="molecule type" value="Genomic_DNA"/>
</dbReference>
<protein>
    <recommendedName>
        <fullName evidence="2">Ornithine carbamoyltransferase</fullName>
        <ecNumber evidence="2">2.1.3.3</ecNumber>
    </recommendedName>
</protein>
<dbReference type="Gene3D" id="3.40.50.1370">
    <property type="entry name" value="Aspartate/ornithine carbamoyltransferase"/>
    <property type="match status" value="2"/>
</dbReference>
<comment type="caution">
    <text evidence="6">The sequence shown here is derived from an EMBL/GenBank/DDBJ whole genome shotgun (WGS) entry which is preliminary data.</text>
</comment>
<evidence type="ECO:0000259" key="5">
    <source>
        <dbReference type="Pfam" id="PF02729"/>
    </source>
</evidence>
<dbReference type="GO" id="GO:0016597">
    <property type="term" value="F:amino acid binding"/>
    <property type="evidence" value="ECO:0007669"/>
    <property type="project" value="InterPro"/>
</dbReference>
<dbReference type="InterPro" id="IPR002292">
    <property type="entry name" value="Orn/put_carbamltrans"/>
</dbReference>